<protein>
    <submittedName>
        <fullName evidence="1">Uncharacterized protein</fullName>
    </submittedName>
</protein>
<gene>
    <name evidence="1" type="ORF">BSTOLATCC_MIC46932</name>
</gene>
<dbReference type="Proteomes" id="UP001162131">
    <property type="component" value="Unassembled WGS sequence"/>
</dbReference>
<keyword evidence="2" id="KW-1185">Reference proteome</keyword>
<sequence length="73" mass="8274">MVKMTEIWLRGALTLGQVDHPNEAESRTSMLFKKGVWGDIPVGKFLYPRVFANKLNQGISFLILKNIKSIVNL</sequence>
<proteinExistence type="predicted"/>
<evidence type="ECO:0000313" key="1">
    <source>
        <dbReference type="EMBL" id="CAG9328685.1"/>
    </source>
</evidence>
<accession>A0AAU9JSU8</accession>
<evidence type="ECO:0000313" key="2">
    <source>
        <dbReference type="Proteomes" id="UP001162131"/>
    </source>
</evidence>
<reference evidence="1" key="1">
    <citation type="submission" date="2021-09" db="EMBL/GenBank/DDBJ databases">
        <authorList>
            <consortium name="AG Swart"/>
            <person name="Singh M."/>
            <person name="Singh A."/>
            <person name="Seah K."/>
            <person name="Emmerich C."/>
        </authorList>
    </citation>
    <scope>NUCLEOTIDE SEQUENCE</scope>
    <source>
        <strain evidence="1">ATCC30299</strain>
    </source>
</reference>
<dbReference type="EMBL" id="CAJZBQ010000046">
    <property type="protein sequence ID" value="CAG9328685.1"/>
    <property type="molecule type" value="Genomic_DNA"/>
</dbReference>
<name>A0AAU9JSU8_9CILI</name>
<comment type="caution">
    <text evidence="1">The sequence shown here is derived from an EMBL/GenBank/DDBJ whole genome shotgun (WGS) entry which is preliminary data.</text>
</comment>
<organism evidence="1 2">
    <name type="scientific">Blepharisma stoltei</name>
    <dbReference type="NCBI Taxonomy" id="1481888"/>
    <lineage>
        <taxon>Eukaryota</taxon>
        <taxon>Sar</taxon>
        <taxon>Alveolata</taxon>
        <taxon>Ciliophora</taxon>
        <taxon>Postciliodesmatophora</taxon>
        <taxon>Heterotrichea</taxon>
        <taxon>Heterotrichida</taxon>
        <taxon>Blepharismidae</taxon>
        <taxon>Blepharisma</taxon>
    </lineage>
</organism>
<dbReference type="AlphaFoldDB" id="A0AAU9JSU8"/>